<dbReference type="InterPro" id="IPR011006">
    <property type="entry name" value="CheY-like_superfamily"/>
</dbReference>
<dbReference type="InterPro" id="IPR036388">
    <property type="entry name" value="WH-like_DNA-bd_sf"/>
</dbReference>
<dbReference type="InterPro" id="IPR001867">
    <property type="entry name" value="OmpR/PhoB-type_DNA-bd"/>
</dbReference>
<dbReference type="SUPFAM" id="SSF52172">
    <property type="entry name" value="CheY-like"/>
    <property type="match status" value="1"/>
</dbReference>
<keyword evidence="4 7" id="KW-0238">DNA-binding</keyword>
<dbReference type="RefSeq" id="WP_341418709.1">
    <property type="nucleotide sequence ID" value="NZ_JBBPCC010000022.1"/>
</dbReference>
<comment type="caution">
    <text evidence="10">The sequence shown here is derived from an EMBL/GenBank/DDBJ whole genome shotgun (WGS) entry which is preliminary data.</text>
</comment>
<evidence type="ECO:0000256" key="7">
    <source>
        <dbReference type="PROSITE-ProRule" id="PRU01091"/>
    </source>
</evidence>
<accession>A0ABU9DRS0</accession>
<dbReference type="InterPro" id="IPR001789">
    <property type="entry name" value="Sig_transdc_resp-reg_receiver"/>
</dbReference>
<dbReference type="EMBL" id="JBBPCC010000022">
    <property type="protein sequence ID" value="MEK8131574.1"/>
    <property type="molecule type" value="Genomic_DNA"/>
</dbReference>
<evidence type="ECO:0000256" key="1">
    <source>
        <dbReference type="ARBA" id="ARBA00022553"/>
    </source>
</evidence>
<keyword evidence="3" id="KW-0805">Transcription regulation</keyword>
<dbReference type="CDD" id="cd00383">
    <property type="entry name" value="trans_reg_C"/>
    <property type="match status" value="1"/>
</dbReference>
<keyword evidence="1 6" id="KW-0597">Phosphoprotein</keyword>
<evidence type="ECO:0000256" key="4">
    <source>
        <dbReference type="ARBA" id="ARBA00023125"/>
    </source>
</evidence>
<dbReference type="SMART" id="SM00448">
    <property type="entry name" value="REC"/>
    <property type="match status" value="1"/>
</dbReference>
<dbReference type="Pfam" id="PF00072">
    <property type="entry name" value="Response_reg"/>
    <property type="match status" value="1"/>
</dbReference>
<evidence type="ECO:0000256" key="6">
    <source>
        <dbReference type="PROSITE-ProRule" id="PRU00169"/>
    </source>
</evidence>
<feature type="DNA-binding region" description="OmpR/PhoB-type" evidence="7">
    <location>
        <begin position="127"/>
        <end position="228"/>
    </location>
</feature>
<evidence type="ECO:0000259" key="9">
    <source>
        <dbReference type="PROSITE" id="PS51755"/>
    </source>
</evidence>
<keyword evidence="2" id="KW-0902">Two-component regulatory system</keyword>
<dbReference type="CDD" id="cd17574">
    <property type="entry name" value="REC_OmpR"/>
    <property type="match status" value="1"/>
</dbReference>
<feature type="domain" description="OmpR/PhoB-type" evidence="9">
    <location>
        <begin position="127"/>
        <end position="228"/>
    </location>
</feature>
<evidence type="ECO:0000313" key="10">
    <source>
        <dbReference type="EMBL" id="MEK8131574.1"/>
    </source>
</evidence>
<keyword evidence="5" id="KW-0804">Transcription</keyword>
<name>A0ABU9DRS0_9BACL</name>
<dbReference type="Pfam" id="PF00486">
    <property type="entry name" value="Trans_reg_C"/>
    <property type="match status" value="1"/>
</dbReference>
<dbReference type="PROSITE" id="PS51755">
    <property type="entry name" value="OMPR_PHOB"/>
    <property type="match status" value="1"/>
</dbReference>
<gene>
    <name evidence="10" type="ORF">WMW72_27060</name>
</gene>
<dbReference type="PROSITE" id="PS50110">
    <property type="entry name" value="RESPONSE_REGULATORY"/>
    <property type="match status" value="1"/>
</dbReference>
<dbReference type="Gene3D" id="6.10.250.690">
    <property type="match status" value="1"/>
</dbReference>
<dbReference type="SMART" id="SM00862">
    <property type="entry name" value="Trans_reg_C"/>
    <property type="match status" value="1"/>
</dbReference>
<evidence type="ECO:0000313" key="11">
    <source>
        <dbReference type="Proteomes" id="UP001469365"/>
    </source>
</evidence>
<dbReference type="Gene3D" id="3.40.50.2300">
    <property type="match status" value="1"/>
</dbReference>
<dbReference type="InterPro" id="IPR016032">
    <property type="entry name" value="Sig_transdc_resp-reg_C-effctor"/>
</dbReference>
<evidence type="ECO:0000259" key="8">
    <source>
        <dbReference type="PROSITE" id="PS50110"/>
    </source>
</evidence>
<protein>
    <submittedName>
        <fullName evidence="10">Response regulator transcription factor</fullName>
    </submittedName>
</protein>
<dbReference type="PANTHER" id="PTHR48111:SF1">
    <property type="entry name" value="TWO-COMPONENT RESPONSE REGULATOR ORR33"/>
    <property type="match status" value="1"/>
</dbReference>
<dbReference type="InterPro" id="IPR039420">
    <property type="entry name" value="WalR-like"/>
</dbReference>
<organism evidence="10 11">
    <name type="scientific">Paenibacillus filicis</name>
    <dbReference type="NCBI Taxonomy" id="669464"/>
    <lineage>
        <taxon>Bacteria</taxon>
        <taxon>Bacillati</taxon>
        <taxon>Bacillota</taxon>
        <taxon>Bacilli</taxon>
        <taxon>Bacillales</taxon>
        <taxon>Paenibacillaceae</taxon>
        <taxon>Paenibacillus</taxon>
    </lineage>
</organism>
<proteinExistence type="predicted"/>
<dbReference type="SUPFAM" id="SSF46894">
    <property type="entry name" value="C-terminal effector domain of the bipartite response regulators"/>
    <property type="match status" value="1"/>
</dbReference>
<feature type="modified residue" description="4-aspartylphosphate" evidence="6">
    <location>
        <position position="52"/>
    </location>
</feature>
<keyword evidence="11" id="KW-1185">Reference proteome</keyword>
<evidence type="ECO:0000256" key="3">
    <source>
        <dbReference type="ARBA" id="ARBA00023015"/>
    </source>
</evidence>
<dbReference type="Gene3D" id="1.10.10.10">
    <property type="entry name" value="Winged helix-like DNA-binding domain superfamily/Winged helix DNA-binding domain"/>
    <property type="match status" value="1"/>
</dbReference>
<evidence type="ECO:0000256" key="2">
    <source>
        <dbReference type="ARBA" id="ARBA00023012"/>
    </source>
</evidence>
<reference evidence="10 11" key="1">
    <citation type="submission" date="2024-04" db="EMBL/GenBank/DDBJ databases">
        <title>draft genome sequnece of Paenibacillus filicis.</title>
        <authorList>
            <person name="Kim D.-U."/>
        </authorList>
    </citation>
    <scope>NUCLEOTIDE SEQUENCE [LARGE SCALE GENOMIC DNA]</scope>
    <source>
        <strain evidence="10 11">KACC14197</strain>
    </source>
</reference>
<feature type="domain" description="Response regulatory" evidence="8">
    <location>
        <begin position="3"/>
        <end position="116"/>
    </location>
</feature>
<evidence type="ECO:0000256" key="5">
    <source>
        <dbReference type="ARBA" id="ARBA00023163"/>
    </source>
</evidence>
<dbReference type="Proteomes" id="UP001469365">
    <property type="component" value="Unassembled WGS sequence"/>
</dbReference>
<sequence length="229" mass="25458">MRTILIVEDEPKIREVVVSYMQHAGYRTLEAETGGEALALLKEAAVDFVILDLMLPDVPGEEVCRQIRQISPVPVLMLTAKSSAQAKVQGLTLGADDYVVKPFEPAELVARVRAIWRRSGPEAQLLSEKVSFREGELVIDAAAGKVVVRGTEASLTTSEYKLLLALARHPGRTWSRDDLIVKAFGYDYDGDARTIDQHIKNMRHKLEPDPKRPVWIETVFGSGYRFNGG</sequence>
<dbReference type="PANTHER" id="PTHR48111">
    <property type="entry name" value="REGULATOR OF RPOS"/>
    <property type="match status" value="1"/>
</dbReference>